<dbReference type="Gene3D" id="3.30.420.10">
    <property type="entry name" value="Ribonuclease H-like superfamily/Ribonuclease H"/>
    <property type="match status" value="1"/>
</dbReference>
<dbReference type="Gene3D" id="3.60.10.10">
    <property type="entry name" value="Endonuclease/exonuclease/phosphatase"/>
    <property type="match status" value="1"/>
</dbReference>
<dbReference type="Pfam" id="PF13456">
    <property type="entry name" value="RVT_3"/>
    <property type="match status" value="1"/>
</dbReference>
<sequence length="1224" mass="138413">MKLLSWNVRGLGKSRTVGRLRQKLREERPSLIFLIETKVNEAKMAGIRRKCGYSNGFDVGASGRSGGLSFGWHDNCVVTLRSFSPRHIDVMVVDDSEGNQWRCTGFYGAPEEQRREESWNLLRSLNDTPEIPWLMDRFREALVDCSLFDLGFVGPWFTWEKGRLSSNNLRERLDRGVATDLWWDLFPNFQLNHLTHSFSDHCPLLLSTGQSETNPIRVWHFRFEAVWLLEDSCEAEVKKLWESSLGEFLERLKQVCSGLNSWFKRLKKDRGLTVADLKAKLENLNELNPSDEVLGEILDVKVAMNLELDKEEMYWEQRARSNWLKHGDRNTTFFHRSASQRKRRNVIRSLENDSGVLCVDEREIGKVARDYFLELFESKGVADCSSILNGVPRCISDEMNNMLSRPFIAREFWEALNSMCPLKAAGEDGLGALFYQKFWHIFGEEVAKFGISVLSGEVPMSSINQTRIVLIPKKDNPTGASEPFPSCVTFVYRRGPECLVPGRLITDNVLAAFEIIHSMRAKRTGKKGYFALKLDMSKAYDRVEWPFLEAMMLKMGFSSSWVSLIINCISSVTYSVVLNGKVGEMFAPSRGLCQGDPLSPYLFLLCSEGLSSLLRQVDEDIGIRINRSGPCVSHLFFADDSLIFGEATSRCSSKLWQLLKLLPMLVGRNKKKAFMSLRDRLVACISAWSPRSLSQGGKVVFIKSILQAIPTYTMSCFLLPKTFCSDLESVMARFWWQNAKEKRGIHWCLWAELCRLREEGGLGFRDMAKFNIALLAKQGWRLIHNPTSLMGRLFRAKYFPTTDFLNSSLGSAPSLAWKSIWSARGLLEMGLGFKVGNGRSISIWNDFWLPGPGPKKVQSTPIANLVKVSDLMDNSGSSWNTSLVNEVFNPTEAEEILSIPLSSFSTQDHLIWTGEHSGVYSVRSGYKLLLPAITTPNPECELFKLIWQVNCPPKMNVQCWKFIRNFVPTKCNLCVRRVITDPTCARCLQEPEDVAHVLRNCPFADQVWSNMGIQCPKITQNVSFTVWLLDLLKQVGSNKSTDILVALWAIWTARNKFIFEGASTRPIDIVTSIKGYAVDISLVSNRSGFNHSSTCVRWTAPVSPCVKVNVDAVEAQAVVQGLRLALDLGFDQIVVEGDSRSIISKLVAASPDSSEVAALVMEAKGISLNFRWCDFVFVHRSGNSVAHALSKYRQSVDFDHFWVDEVPHRIELAAAADRRWLDPP</sequence>
<protein>
    <recommendedName>
        <fullName evidence="1">Reverse transcriptase domain-containing protein</fullName>
    </recommendedName>
</protein>
<dbReference type="InterPro" id="IPR036691">
    <property type="entry name" value="Endo/exonu/phosph_ase_sf"/>
</dbReference>
<evidence type="ECO:0000259" key="1">
    <source>
        <dbReference type="PROSITE" id="PS50878"/>
    </source>
</evidence>
<keyword evidence="3" id="KW-1185">Reference proteome</keyword>
<feature type="domain" description="Reverse transcriptase" evidence="1">
    <location>
        <begin position="452"/>
        <end position="706"/>
    </location>
</feature>
<comment type="caution">
    <text evidence="2">The sequence shown here is derived from an EMBL/GenBank/DDBJ whole genome shotgun (WGS) entry which is preliminary data.</text>
</comment>
<dbReference type="SUPFAM" id="SSF56672">
    <property type="entry name" value="DNA/RNA polymerases"/>
    <property type="match status" value="1"/>
</dbReference>
<evidence type="ECO:0000313" key="3">
    <source>
        <dbReference type="Proteomes" id="UP001165190"/>
    </source>
</evidence>
<gene>
    <name evidence="2" type="ORF">HRI_002563700</name>
</gene>
<dbReference type="PROSITE" id="PS50878">
    <property type="entry name" value="RT_POL"/>
    <property type="match status" value="1"/>
</dbReference>
<name>A0A9W7I3Z7_HIBTR</name>
<dbReference type="Proteomes" id="UP001165190">
    <property type="component" value="Unassembled WGS sequence"/>
</dbReference>
<dbReference type="OrthoDB" id="1002624at2759"/>
<proteinExistence type="predicted"/>
<dbReference type="InterPro" id="IPR044730">
    <property type="entry name" value="RNase_H-like_dom_plant"/>
</dbReference>
<dbReference type="PANTHER" id="PTHR33116">
    <property type="entry name" value="REVERSE TRANSCRIPTASE ZINC-BINDING DOMAIN-CONTAINING PROTEIN-RELATED-RELATED"/>
    <property type="match status" value="1"/>
</dbReference>
<dbReference type="GO" id="GO:0004523">
    <property type="term" value="F:RNA-DNA hybrid ribonuclease activity"/>
    <property type="evidence" value="ECO:0007669"/>
    <property type="project" value="InterPro"/>
</dbReference>
<evidence type="ECO:0000313" key="2">
    <source>
        <dbReference type="EMBL" id="GMI88944.1"/>
    </source>
</evidence>
<dbReference type="Pfam" id="PF00078">
    <property type="entry name" value="RVT_1"/>
    <property type="match status" value="1"/>
</dbReference>
<reference evidence="2" key="1">
    <citation type="submission" date="2023-05" db="EMBL/GenBank/DDBJ databases">
        <title>Genome and transcriptome analyses reveal genes involved in the formation of fine ridges on petal epidermal cells in Hibiscus trionum.</title>
        <authorList>
            <person name="Koshimizu S."/>
            <person name="Masuda S."/>
            <person name="Ishii T."/>
            <person name="Shirasu K."/>
            <person name="Hoshino A."/>
            <person name="Arita M."/>
        </authorList>
    </citation>
    <scope>NUCLEOTIDE SEQUENCE</scope>
    <source>
        <strain evidence="2">Hamamatsu line</strain>
    </source>
</reference>
<dbReference type="InterPro" id="IPR043502">
    <property type="entry name" value="DNA/RNA_pol_sf"/>
</dbReference>
<dbReference type="GO" id="GO:0003676">
    <property type="term" value="F:nucleic acid binding"/>
    <property type="evidence" value="ECO:0007669"/>
    <property type="project" value="InterPro"/>
</dbReference>
<dbReference type="EMBL" id="BSYR01000022">
    <property type="protein sequence ID" value="GMI88944.1"/>
    <property type="molecule type" value="Genomic_DNA"/>
</dbReference>
<dbReference type="InterPro" id="IPR000477">
    <property type="entry name" value="RT_dom"/>
</dbReference>
<dbReference type="SUPFAM" id="SSF56219">
    <property type="entry name" value="DNase I-like"/>
    <property type="match status" value="1"/>
</dbReference>
<dbReference type="CDD" id="cd06222">
    <property type="entry name" value="RNase_H_like"/>
    <property type="match status" value="1"/>
</dbReference>
<accession>A0A9W7I3Z7</accession>
<dbReference type="InterPro" id="IPR036397">
    <property type="entry name" value="RNaseH_sf"/>
</dbReference>
<dbReference type="Pfam" id="PF13966">
    <property type="entry name" value="zf-RVT"/>
    <property type="match status" value="1"/>
</dbReference>
<dbReference type="InterPro" id="IPR026960">
    <property type="entry name" value="RVT-Znf"/>
</dbReference>
<dbReference type="AlphaFoldDB" id="A0A9W7I3Z7"/>
<dbReference type="PANTHER" id="PTHR33116:SF86">
    <property type="entry name" value="REVERSE TRANSCRIPTASE DOMAIN-CONTAINING PROTEIN"/>
    <property type="match status" value="1"/>
</dbReference>
<dbReference type="InterPro" id="IPR002156">
    <property type="entry name" value="RNaseH_domain"/>
</dbReference>
<organism evidence="2 3">
    <name type="scientific">Hibiscus trionum</name>
    <name type="common">Flower of an hour</name>
    <dbReference type="NCBI Taxonomy" id="183268"/>
    <lineage>
        <taxon>Eukaryota</taxon>
        <taxon>Viridiplantae</taxon>
        <taxon>Streptophyta</taxon>
        <taxon>Embryophyta</taxon>
        <taxon>Tracheophyta</taxon>
        <taxon>Spermatophyta</taxon>
        <taxon>Magnoliopsida</taxon>
        <taxon>eudicotyledons</taxon>
        <taxon>Gunneridae</taxon>
        <taxon>Pentapetalae</taxon>
        <taxon>rosids</taxon>
        <taxon>malvids</taxon>
        <taxon>Malvales</taxon>
        <taxon>Malvaceae</taxon>
        <taxon>Malvoideae</taxon>
        <taxon>Hibiscus</taxon>
    </lineage>
</organism>